<name>A0A1E1LE92_9HELO</name>
<dbReference type="Proteomes" id="UP000178129">
    <property type="component" value="Unassembled WGS sequence"/>
</dbReference>
<comment type="caution">
    <text evidence="2">The sequence shown here is derived from an EMBL/GenBank/DDBJ whole genome shotgun (WGS) entry which is preliminary data.</text>
</comment>
<proteinExistence type="predicted"/>
<reference evidence="3" key="1">
    <citation type="submission" date="2016-03" db="EMBL/GenBank/DDBJ databases">
        <authorList>
            <person name="Ploux O."/>
        </authorList>
    </citation>
    <scope>NUCLEOTIDE SEQUENCE [LARGE SCALE GENOMIC DNA]</scope>
    <source>
        <strain evidence="3">UK7</strain>
    </source>
</reference>
<organism evidence="2 3">
    <name type="scientific">Rhynchosporium graminicola</name>
    <dbReference type="NCBI Taxonomy" id="2792576"/>
    <lineage>
        <taxon>Eukaryota</taxon>
        <taxon>Fungi</taxon>
        <taxon>Dikarya</taxon>
        <taxon>Ascomycota</taxon>
        <taxon>Pezizomycotina</taxon>
        <taxon>Leotiomycetes</taxon>
        <taxon>Helotiales</taxon>
        <taxon>Ploettnerulaceae</taxon>
        <taxon>Rhynchosporium</taxon>
    </lineage>
</organism>
<keyword evidence="3" id="KW-1185">Reference proteome</keyword>
<evidence type="ECO:0000313" key="2">
    <source>
        <dbReference type="EMBL" id="CZT08840.1"/>
    </source>
</evidence>
<dbReference type="InParanoid" id="A0A1E1LE92"/>
<dbReference type="EMBL" id="FJUW01000047">
    <property type="protein sequence ID" value="CZT08840.1"/>
    <property type="molecule type" value="Genomic_DNA"/>
</dbReference>
<sequence length="74" mass="8385">MTSSMNLTSGTLPFRGPRPHECQSTRSNPDTEDEVTGSPRIRMHHMSGFIFNYLSSEYHEQLIILKKLVGDAAY</sequence>
<protein>
    <submittedName>
        <fullName evidence="2">Uncharacterized protein</fullName>
    </submittedName>
</protein>
<evidence type="ECO:0000256" key="1">
    <source>
        <dbReference type="SAM" id="MobiDB-lite"/>
    </source>
</evidence>
<gene>
    <name evidence="2" type="ORF">RCO7_14990</name>
</gene>
<evidence type="ECO:0000313" key="3">
    <source>
        <dbReference type="Proteomes" id="UP000178129"/>
    </source>
</evidence>
<feature type="region of interest" description="Disordered" evidence="1">
    <location>
        <begin position="1"/>
        <end position="38"/>
    </location>
</feature>
<feature type="compositionally biased region" description="Polar residues" evidence="1">
    <location>
        <begin position="1"/>
        <end position="11"/>
    </location>
</feature>
<accession>A0A1E1LE92</accession>
<dbReference type="AlphaFoldDB" id="A0A1E1LE92"/>